<organism evidence="5 6">
    <name type="scientific">Variovorax paradoxus B4</name>
    <dbReference type="NCBI Taxonomy" id="1246301"/>
    <lineage>
        <taxon>Bacteria</taxon>
        <taxon>Pseudomonadati</taxon>
        <taxon>Pseudomonadota</taxon>
        <taxon>Betaproteobacteria</taxon>
        <taxon>Burkholderiales</taxon>
        <taxon>Comamonadaceae</taxon>
        <taxon>Variovorax</taxon>
    </lineage>
</organism>
<evidence type="ECO:0000256" key="4">
    <source>
        <dbReference type="ARBA" id="ARBA00023157"/>
    </source>
</evidence>
<dbReference type="RefSeq" id="WP_021006886.1">
    <property type="nucleotide sequence ID" value="NC_022247.1"/>
</dbReference>
<dbReference type="HOGENOM" id="CLU_973013_0_0_4"/>
<dbReference type="OrthoDB" id="7062032at2"/>
<evidence type="ECO:0000256" key="3">
    <source>
        <dbReference type="ARBA" id="ARBA00022801"/>
    </source>
</evidence>
<reference evidence="5 6" key="1">
    <citation type="submission" date="2012-10" db="EMBL/GenBank/DDBJ databases">
        <title>Genome sequence of Variovorax paradoxus B4.</title>
        <authorList>
            <person name="Schuldes J."/>
            <person name="Brandt U."/>
            <person name="Hiessl S."/>
            <person name="Wuebbeler J.H."/>
            <person name="Thuermer A."/>
            <person name="Steinbuechel A."/>
            <person name="Daniel R."/>
        </authorList>
    </citation>
    <scope>NUCLEOTIDE SEQUENCE [LARGE SCALE GENOMIC DNA]</scope>
    <source>
        <strain evidence="5 6">B4</strain>
    </source>
</reference>
<dbReference type="InterPro" id="IPR011118">
    <property type="entry name" value="Tannase/feruloyl_esterase"/>
</dbReference>
<keyword evidence="1" id="KW-0719">Serine esterase</keyword>
<evidence type="ECO:0000256" key="1">
    <source>
        <dbReference type="ARBA" id="ARBA00022487"/>
    </source>
</evidence>
<dbReference type="GO" id="GO:0052689">
    <property type="term" value="F:carboxylic ester hydrolase activity"/>
    <property type="evidence" value="ECO:0007669"/>
    <property type="project" value="UniProtKB-KW"/>
</dbReference>
<keyword evidence="3" id="KW-0378">Hydrolase</keyword>
<dbReference type="KEGG" id="vpd:VAPA_1c22710"/>
<dbReference type="PANTHER" id="PTHR33938">
    <property type="entry name" value="FERULOYL ESTERASE B-RELATED"/>
    <property type="match status" value="1"/>
</dbReference>
<protein>
    <submittedName>
        <fullName evidence="5">Putative tannase/feruloyl esterase</fullName>
    </submittedName>
</protein>
<proteinExistence type="predicted"/>
<gene>
    <name evidence="5" type="ORF">VAPA_1c22710</name>
</gene>
<evidence type="ECO:0000313" key="5">
    <source>
        <dbReference type="EMBL" id="AGU49375.1"/>
    </source>
</evidence>
<sequence length="286" mass="31351">MRDPAQGVPRAKLPMIHKAVLAACDAQDGLVDGLLQEPGKCKFDPATIACSLGKNGDTCLTPGEVAAMKRFWAPITGNDGRPVFPGSPYGAELTSEWLGRPEPGESSWAWFWRGPMFEDTSYDIAGKLNVDDPSDFQLAKQKLGPTYDAVNPDLSQFAARRGKLILWHGLQDQLITPLRTKQYVDEVNETMGPQRTSSFMRSYFPPGVNHCRGGAGPIPDEYDLLSKVVNWVEKEQAPEAVTAAHRNPAGEIDRTMPVCPYPQIARYDGKGSPNVASSFICRMPSK</sequence>
<dbReference type="Proteomes" id="UP000016223">
    <property type="component" value="Chromosome 1"/>
</dbReference>
<dbReference type="AlphaFoldDB" id="T1XB20"/>
<dbReference type="PANTHER" id="PTHR33938:SF15">
    <property type="entry name" value="FERULOYL ESTERASE B-RELATED"/>
    <property type="match status" value="1"/>
</dbReference>
<evidence type="ECO:0000256" key="2">
    <source>
        <dbReference type="ARBA" id="ARBA00022729"/>
    </source>
</evidence>
<dbReference type="EMBL" id="CP003911">
    <property type="protein sequence ID" value="AGU49375.1"/>
    <property type="molecule type" value="Genomic_DNA"/>
</dbReference>
<accession>T1XB20</accession>
<keyword evidence="2" id="KW-0732">Signal</keyword>
<evidence type="ECO:0000313" key="6">
    <source>
        <dbReference type="Proteomes" id="UP000016223"/>
    </source>
</evidence>
<dbReference type="Pfam" id="PF07519">
    <property type="entry name" value="Tannase"/>
    <property type="match status" value="1"/>
</dbReference>
<keyword evidence="4" id="KW-1015">Disulfide bond</keyword>
<name>T1XB20_VARPD</name>